<reference evidence="2 3" key="1">
    <citation type="submission" date="2018-09" db="EMBL/GenBank/DDBJ databases">
        <authorList>
            <person name="Zhu H."/>
        </authorList>
    </citation>
    <scope>NUCLEOTIDE SEQUENCE [LARGE SCALE GENOMIC DNA]</scope>
    <source>
        <strain evidence="2 3">K1W22B-8</strain>
    </source>
</reference>
<dbReference type="Proteomes" id="UP000284605">
    <property type="component" value="Unassembled WGS sequence"/>
</dbReference>
<evidence type="ECO:0000259" key="1">
    <source>
        <dbReference type="Pfam" id="PF05099"/>
    </source>
</evidence>
<evidence type="ECO:0000313" key="2">
    <source>
        <dbReference type="EMBL" id="RJF87864.1"/>
    </source>
</evidence>
<dbReference type="SUPFAM" id="SSF158682">
    <property type="entry name" value="TerB-like"/>
    <property type="match status" value="1"/>
</dbReference>
<keyword evidence="3" id="KW-1185">Reference proteome</keyword>
<evidence type="ECO:0000313" key="3">
    <source>
        <dbReference type="Proteomes" id="UP000284605"/>
    </source>
</evidence>
<feature type="domain" description="Co-chaperone DjlA N-terminal" evidence="1">
    <location>
        <begin position="28"/>
        <end position="144"/>
    </location>
</feature>
<dbReference type="InterPro" id="IPR007791">
    <property type="entry name" value="DjlA_N"/>
</dbReference>
<dbReference type="Gene3D" id="1.10.3680.10">
    <property type="entry name" value="TerB-like"/>
    <property type="match status" value="1"/>
</dbReference>
<protein>
    <submittedName>
        <fullName evidence="2">TerB family tellurite resistance protein</fullName>
    </submittedName>
</protein>
<comment type="caution">
    <text evidence="2">The sequence shown here is derived from an EMBL/GenBank/DDBJ whole genome shotgun (WGS) entry which is preliminary data.</text>
</comment>
<accession>A0A418WD02</accession>
<dbReference type="EMBL" id="QYUK01000011">
    <property type="protein sequence ID" value="RJF87864.1"/>
    <property type="molecule type" value="Genomic_DNA"/>
</dbReference>
<dbReference type="AlphaFoldDB" id="A0A418WD02"/>
<dbReference type="CDD" id="cd07313">
    <property type="entry name" value="terB_like_2"/>
    <property type="match status" value="1"/>
</dbReference>
<name>A0A418WD02_9PROT</name>
<dbReference type="Pfam" id="PF05099">
    <property type="entry name" value="TerB"/>
    <property type="match status" value="1"/>
</dbReference>
<organism evidence="2 3">
    <name type="scientific">Oleomonas cavernae</name>
    <dbReference type="NCBI Taxonomy" id="2320859"/>
    <lineage>
        <taxon>Bacteria</taxon>
        <taxon>Pseudomonadati</taxon>
        <taxon>Pseudomonadota</taxon>
        <taxon>Alphaproteobacteria</taxon>
        <taxon>Acetobacterales</taxon>
        <taxon>Acetobacteraceae</taxon>
        <taxon>Oleomonas</taxon>
    </lineage>
</organism>
<dbReference type="InterPro" id="IPR029024">
    <property type="entry name" value="TerB-like"/>
</dbReference>
<proteinExistence type="predicted"/>
<gene>
    <name evidence="2" type="ORF">D3874_13205</name>
</gene>
<sequence>MLRRRVLDLLKSFLVRETASPDAASELRIAAAALLLDAASMDDHIDEVERAAIEGILIRQFGLGPEQARQLIATASAAQAESTQLLRFTRVVKDTMPFEDREKLMEWLWEVVYADGIEHNLEANLMRRIAGLIYVDDKSSGAARKRVRRRLGLDS</sequence>